<dbReference type="Pfam" id="PF03186">
    <property type="entry name" value="CobD_Cbib"/>
    <property type="match status" value="1"/>
</dbReference>
<feature type="transmembrane region" description="Helical" evidence="9">
    <location>
        <begin position="307"/>
        <end position="325"/>
    </location>
</feature>
<comment type="pathway">
    <text evidence="2 9">Cofactor biosynthesis; adenosylcobalamin biosynthesis.</text>
</comment>
<protein>
    <recommendedName>
        <fullName evidence="9">Cobalamin biosynthesis protein CobD</fullName>
    </recommendedName>
</protein>
<dbReference type="PANTHER" id="PTHR34308:SF1">
    <property type="entry name" value="COBALAMIN BIOSYNTHESIS PROTEIN CBIB"/>
    <property type="match status" value="1"/>
</dbReference>
<keyword evidence="5 9" id="KW-0169">Cobalamin biosynthesis</keyword>
<keyword evidence="6 9" id="KW-0812">Transmembrane</keyword>
<dbReference type="AlphaFoldDB" id="A0A5S9QTX9"/>
<sequence>MAEIFLIVFAALALDYLLGEPSRWHPLVGFGNLAGFVEKRLNPLDDAGESSASRQRGVSAWLLVVVPWVALAIVAQVFATAYHWMYPTFAMFVLYLAIGRQSLVEHARAIADPLSASKVADSEADQLAELENARIAVGMIVSRDTSDLDEEQIASAATESVLENGADAIFCVIFWFAIAGIPGVVLYRLANTLDAMWGYRSARFNQFGWCAARIDDVLNYIPARLTAASYAAAGHISTAVHCWRTQAPQWKSPNAGPVMAAGAGAIRVQLGGIAVYHGEAQERPPLGSGESPSASSIYRAINLVDRAALVWLLVLFLMSLAVHFLF</sequence>
<keyword evidence="4 9" id="KW-1003">Cell membrane</keyword>
<proteinExistence type="inferred from homology"/>
<evidence type="ECO:0000313" key="10">
    <source>
        <dbReference type="EMBL" id="CAA0122398.1"/>
    </source>
</evidence>
<dbReference type="OrthoDB" id="9811967at2"/>
<gene>
    <name evidence="9 10" type="primary">cobD</name>
    <name evidence="10" type="ORF">OPDIPICF_02594</name>
</gene>
<evidence type="ECO:0000256" key="4">
    <source>
        <dbReference type="ARBA" id="ARBA00022475"/>
    </source>
</evidence>
<evidence type="ECO:0000256" key="9">
    <source>
        <dbReference type="HAMAP-Rule" id="MF_00024"/>
    </source>
</evidence>
<feature type="transmembrane region" description="Helical" evidence="9">
    <location>
        <begin position="168"/>
        <end position="190"/>
    </location>
</feature>
<dbReference type="EMBL" id="CACSIO010000045">
    <property type="protein sequence ID" value="CAA0122398.1"/>
    <property type="molecule type" value="Genomic_DNA"/>
</dbReference>
<evidence type="ECO:0000256" key="2">
    <source>
        <dbReference type="ARBA" id="ARBA00004953"/>
    </source>
</evidence>
<dbReference type="GO" id="GO:0005886">
    <property type="term" value="C:plasma membrane"/>
    <property type="evidence" value="ECO:0007669"/>
    <property type="project" value="UniProtKB-SubCell"/>
</dbReference>
<evidence type="ECO:0000256" key="1">
    <source>
        <dbReference type="ARBA" id="ARBA00004651"/>
    </source>
</evidence>
<evidence type="ECO:0000256" key="8">
    <source>
        <dbReference type="ARBA" id="ARBA00023136"/>
    </source>
</evidence>
<accession>A0A5S9QTX9</accession>
<dbReference type="PANTHER" id="PTHR34308">
    <property type="entry name" value="COBALAMIN BIOSYNTHESIS PROTEIN CBIB"/>
    <property type="match status" value="1"/>
</dbReference>
<dbReference type="NCBIfam" id="TIGR00380">
    <property type="entry name" value="cobal_cbiB"/>
    <property type="match status" value="1"/>
</dbReference>
<keyword evidence="8 9" id="KW-0472">Membrane</keyword>
<dbReference type="UniPathway" id="UPA00148"/>
<dbReference type="GO" id="GO:0009236">
    <property type="term" value="P:cobalamin biosynthetic process"/>
    <property type="evidence" value="ECO:0007669"/>
    <property type="project" value="UniProtKB-UniRule"/>
</dbReference>
<comment type="caution">
    <text evidence="9">Lacks conserved residue(s) required for the propagation of feature annotation.</text>
</comment>
<dbReference type="GO" id="GO:0048472">
    <property type="term" value="F:threonine-phosphate decarboxylase activity"/>
    <property type="evidence" value="ECO:0007669"/>
    <property type="project" value="InterPro"/>
</dbReference>
<reference evidence="10 11" key="1">
    <citation type="submission" date="2019-11" db="EMBL/GenBank/DDBJ databases">
        <authorList>
            <person name="Holert J."/>
        </authorList>
    </citation>
    <scope>NUCLEOTIDE SEQUENCE [LARGE SCALE GENOMIC DNA]</scope>
    <source>
        <strain evidence="10">SB11_3</strain>
    </source>
</reference>
<evidence type="ECO:0000256" key="3">
    <source>
        <dbReference type="ARBA" id="ARBA00006263"/>
    </source>
</evidence>
<dbReference type="Proteomes" id="UP000441399">
    <property type="component" value="Unassembled WGS sequence"/>
</dbReference>
<dbReference type="GO" id="GO:0015420">
    <property type="term" value="F:ABC-type vitamin B12 transporter activity"/>
    <property type="evidence" value="ECO:0007669"/>
    <property type="project" value="UniProtKB-UniRule"/>
</dbReference>
<comment type="subcellular location">
    <subcellularLocation>
        <location evidence="1 9">Cell membrane</location>
        <topology evidence="1 9">Multi-pass membrane protein</topology>
    </subcellularLocation>
</comment>
<keyword evidence="7 9" id="KW-1133">Transmembrane helix</keyword>
<feature type="transmembrane region" description="Helical" evidence="9">
    <location>
        <begin position="58"/>
        <end position="79"/>
    </location>
</feature>
<name>A0A5S9QTX9_9GAMM</name>
<evidence type="ECO:0000256" key="7">
    <source>
        <dbReference type="ARBA" id="ARBA00022989"/>
    </source>
</evidence>
<dbReference type="HAMAP" id="MF_00024">
    <property type="entry name" value="CobD_CbiB"/>
    <property type="match status" value="1"/>
</dbReference>
<organism evidence="10 11">
    <name type="scientific">BD1-7 clade bacterium</name>
    <dbReference type="NCBI Taxonomy" id="2029982"/>
    <lineage>
        <taxon>Bacteria</taxon>
        <taxon>Pseudomonadati</taxon>
        <taxon>Pseudomonadota</taxon>
        <taxon>Gammaproteobacteria</taxon>
        <taxon>Cellvibrionales</taxon>
        <taxon>Spongiibacteraceae</taxon>
        <taxon>BD1-7 clade</taxon>
    </lineage>
</organism>
<dbReference type="InterPro" id="IPR004485">
    <property type="entry name" value="Cobalamin_biosynth_CobD/CbiB"/>
</dbReference>
<comment type="similarity">
    <text evidence="3 9">Belongs to the CobD/CbiB family.</text>
</comment>
<comment type="function">
    <text evidence="9">Converts cobyric acid to cobinamide by the addition of aminopropanol on the F carboxylic group.</text>
</comment>
<evidence type="ECO:0000313" key="11">
    <source>
        <dbReference type="Proteomes" id="UP000441399"/>
    </source>
</evidence>
<evidence type="ECO:0000256" key="6">
    <source>
        <dbReference type="ARBA" id="ARBA00022692"/>
    </source>
</evidence>
<evidence type="ECO:0000256" key="5">
    <source>
        <dbReference type="ARBA" id="ARBA00022573"/>
    </source>
</evidence>
<keyword evidence="11" id="KW-1185">Reference proteome</keyword>